<feature type="compositionally biased region" description="Polar residues" evidence="1">
    <location>
        <begin position="63"/>
        <end position="75"/>
    </location>
</feature>
<feature type="non-terminal residue" evidence="2">
    <location>
        <position position="181"/>
    </location>
</feature>
<feature type="region of interest" description="Disordered" evidence="1">
    <location>
        <begin position="31"/>
        <end position="83"/>
    </location>
</feature>
<protein>
    <submittedName>
        <fullName evidence="2">Uncharacterized protein</fullName>
    </submittedName>
</protein>
<dbReference type="AlphaFoldDB" id="M2QEP7"/>
<evidence type="ECO:0000313" key="3">
    <source>
        <dbReference type="Proteomes" id="UP000016930"/>
    </source>
</evidence>
<dbReference type="Proteomes" id="UP000016930">
    <property type="component" value="Unassembled WGS sequence"/>
</dbReference>
<accession>M2QEP7</accession>
<sequence>MVPAVLIFMAGARAASLVVHFVVAKANTMDSPTSALPTRRMGSLHSSYRHQPYPPVNAPRVTATGSFSQPSLSPSDENEFSEGPYPSQHVLTYNVPSPAATDILSSNTSLHVNVSPSALDDIIERYKISQHRPVMYRFSNQSLEHRLNDMFGAFLKMQDAVSLVINDLATLQARTKEILEY</sequence>
<reference evidence="2 3" key="1">
    <citation type="journal article" date="2012" name="Proc. Natl. Acad. Sci. U.S.A.">
        <title>Comparative genomics of Ceriporiopsis subvermispora and Phanerochaete chrysosporium provide insight into selective ligninolysis.</title>
        <authorList>
            <person name="Fernandez-Fueyo E."/>
            <person name="Ruiz-Duenas F.J."/>
            <person name="Ferreira P."/>
            <person name="Floudas D."/>
            <person name="Hibbett D.S."/>
            <person name="Canessa P."/>
            <person name="Larrondo L.F."/>
            <person name="James T.Y."/>
            <person name="Seelenfreund D."/>
            <person name="Lobos S."/>
            <person name="Polanco R."/>
            <person name="Tello M."/>
            <person name="Honda Y."/>
            <person name="Watanabe T."/>
            <person name="Watanabe T."/>
            <person name="Ryu J.S."/>
            <person name="Kubicek C.P."/>
            <person name="Schmoll M."/>
            <person name="Gaskell J."/>
            <person name="Hammel K.E."/>
            <person name="St John F.J."/>
            <person name="Vanden Wymelenberg A."/>
            <person name="Sabat G."/>
            <person name="Splinter BonDurant S."/>
            <person name="Syed K."/>
            <person name="Yadav J.S."/>
            <person name="Doddapaneni H."/>
            <person name="Subramanian V."/>
            <person name="Lavin J.L."/>
            <person name="Oguiza J.A."/>
            <person name="Perez G."/>
            <person name="Pisabarro A.G."/>
            <person name="Ramirez L."/>
            <person name="Santoyo F."/>
            <person name="Master E."/>
            <person name="Coutinho P.M."/>
            <person name="Henrissat B."/>
            <person name="Lombard V."/>
            <person name="Magnuson J.K."/>
            <person name="Kuees U."/>
            <person name="Hori C."/>
            <person name="Igarashi K."/>
            <person name="Samejima M."/>
            <person name="Held B.W."/>
            <person name="Barry K.W."/>
            <person name="LaButti K.M."/>
            <person name="Lapidus A."/>
            <person name="Lindquist E.A."/>
            <person name="Lucas S.M."/>
            <person name="Riley R."/>
            <person name="Salamov A.A."/>
            <person name="Hoffmeister D."/>
            <person name="Schwenk D."/>
            <person name="Hadar Y."/>
            <person name="Yarden O."/>
            <person name="de Vries R.P."/>
            <person name="Wiebenga A."/>
            <person name="Stenlid J."/>
            <person name="Eastwood D."/>
            <person name="Grigoriev I.V."/>
            <person name="Berka R.M."/>
            <person name="Blanchette R.A."/>
            <person name="Kersten P."/>
            <person name="Martinez A.T."/>
            <person name="Vicuna R."/>
            <person name="Cullen D."/>
        </authorList>
    </citation>
    <scope>NUCLEOTIDE SEQUENCE [LARGE SCALE GENOMIC DNA]</scope>
    <source>
        <strain evidence="2 3">B</strain>
    </source>
</reference>
<dbReference type="HOGENOM" id="CLU_1717563_0_0_1"/>
<name>M2QEP7_CERS8</name>
<evidence type="ECO:0000313" key="2">
    <source>
        <dbReference type="EMBL" id="EMD30470.1"/>
    </source>
</evidence>
<dbReference type="EMBL" id="KB446113">
    <property type="protein sequence ID" value="EMD30470.1"/>
    <property type="molecule type" value="Genomic_DNA"/>
</dbReference>
<keyword evidence="3" id="KW-1185">Reference proteome</keyword>
<evidence type="ECO:0000256" key="1">
    <source>
        <dbReference type="SAM" id="MobiDB-lite"/>
    </source>
</evidence>
<gene>
    <name evidence="2" type="ORF">CERSUDRAFT_101340</name>
</gene>
<proteinExistence type="predicted"/>
<organism evidence="2 3">
    <name type="scientific">Ceriporiopsis subvermispora (strain B)</name>
    <name type="common">White-rot fungus</name>
    <name type="synonym">Gelatoporia subvermispora</name>
    <dbReference type="NCBI Taxonomy" id="914234"/>
    <lineage>
        <taxon>Eukaryota</taxon>
        <taxon>Fungi</taxon>
        <taxon>Dikarya</taxon>
        <taxon>Basidiomycota</taxon>
        <taxon>Agaricomycotina</taxon>
        <taxon>Agaricomycetes</taxon>
        <taxon>Polyporales</taxon>
        <taxon>Gelatoporiaceae</taxon>
        <taxon>Gelatoporia</taxon>
    </lineage>
</organism>